<comment type="cofactor">
    <cofactor evidence="1">
        <name>Mg(2+)</name>
        <dbReference type="ChEBI" id="CHEBI:18420"/>
    </cofactor>
</comment>
<evidence type="ECO:0000256" key="1">
    <source>
        <dbReference type="ARBA" id="ARBA00001946"/>
    </source>
</evidence>
<dbReference type="Proteomes" id="UP000319557">
    <property type="component" value="Chromosome"/>
</dbReference>
<evidence type="ECO:0000256" key="6">
    <source>
        <dbReference type="ARBA" id="ARBA00022741"/>
    </source>
</evidence>
<keyword evidence="7" id="KW-0460">Magnesium</keyword>
<gene>
    <name evidence="11" type="ORF">EC9_11680</name>
</gene>
<dbReference type="InterPro" id="IPR002646">
    <property type="entry name" value="PolA_pol_head_dom"/>
</dbReference>
<protein>
    <submittedName>
        <fullName evidence="11">tRNA nucleotidyltransferase/poly(A) polymerase</fullName>
        <ecNumber evidence="11">2.7.7.19</ecNumber>
    </submittedName>
</protein>
<dbReference type="EC" id="2.7.7.19" evidence="11"/>
<keyword evidence="3" id="KW-0819">tRNA processing</keyword>
<dbReference type="SUPFAM" id="SSF81891">
    <property type="entry name" value="Poly A polymerase C-terminal region-like"/>
    <property type="match status" value="1"/>
</dbReference>
<dbReference type="InterPro" id="IPR043519">
    <property type="entry name" value="NT_sf"/>
</dbReference>
<evidence type="ECO:0000256" key="7">
    <source>
        <dbReference type="ARBA" id="ARBA00022842"/>
    </source>
</evidence>
<organism evidence="11 12">
    <name type="scientific">Rosistilla ulvae</name>
    <dbReference type="NCBI Taxonomy" id="1930277"/>
    <lineage>
        <taxon>Bacteria</taxon>
        <taxon>Pseudomonadati</taxon>
        <taxon>Planctomycetota</taxon>
        <taxon>Planctomycetia</taxon>
        <taxon>Pirellulales</taxon>
        <taxon>Pirellulaceae</taxon>
        <taxon>Rosistilla</taxon>
    </lineage>
</organism>
<dbReference type="PANTHER" id="PTHR46173:SF1">
    <property type="entry name" value="CCA TRNA NUCLEOTIDYLTRANSFERASE 1, MITOCHONDRIAL"/>
    <property type="match status" value="1"/>
</dbReference>
<evidence type="ECO:0000256" key="2">
    <source>
        <dbReference type="ARBA" id="ARBA00022679"/>
    </source>
</evidence>
<accession>A0A517LWK6</accession>
<feature type="domain" description="Poly A polymerase head" evidence="9">
    <location>
        <begin position="29"/>
        <end position="155"/>
    </location>
</feature>
<dbReference type="RefSeq" id="WP_218934605.1">
    <property type="nucleotide sequence ID" value="NZ_CP036261.1"/>
</dbReference>
<evidence type="ECO:0000256" key="5">
    <source>
        <dbReference type="ARBA" id="ARBA00022723"/>
    </source>
</evidence>
<keyword evidence="12" id="KW-1185">Reference proteome</keyword>
<dbReference type="Gene3D" id="3.30.460.10">
    <property type="entry name" value="Beta Polymerase, domain 2"/>
    <property type="match status" value="1"/>
</dbReference>
<evidence type="ECO:0000256" key="8">
    <source>
        <dbReference type="RuleBase" id="RU003953"/>
    </source>
</evidence>
<keyword evidence="4 11" id="KW-0548">Nucleotidyltransferase</keyword>
<dbReference type="Pfam" id="PF01743">
    <property type="entry name" value="PolyA_pol"/>
    <property type="match status" value="1"/>
</dbReference>
<dbReference type="GO" id="GO:0046872">
    <property type="term" value="F:metal ion binding"/>
    <property type="evidence" value="ECO:0007669"/>
    <property type="project" value="UniProtKB-KW"/>
</dbReference>
<dbReference type="GO" id="GO:0008033">
    <property type="term" value="P:tRNA processing"/>
    <property type="evidence" value="ECO:0007669"/>
    <property type="project" value="UniProtKB-KW"/>
</dbReference>
<dbReference type="Gene3D" id="1.10.3090.10">
    <property type="entry name" value="cca-adding enzyme, domain 2"/>
    <property type="match status" value="1"/>
</dbReference>
<dbReference type="InterPro" id="IPR050264">
    <property type="entry name" value="Bact_CCA-adding_enz_type3_sf"/>
</dbReference>
<evidence type="ECO:0000259" key="10">
    <source>
        <dbReference type="Pfam" id="PF12627"/>
    </source>
</evidence>
<evidence type="ECO:0000256" key="4">
    <source>
        <dbReference type="ARBA" id="ARBA00022695"/>
    </source>
</evidence>
<evidence type="ECO:0000313" key="12">
    <source>
        <dbReference type="Proteomes" id="UP000319557"/>
    </source>
</evidence>
<name>A0A517LWK6_9BACT</name>
<keyword evidence="5" id="KW-0479">Metal-binding</keyword>
<proteinExistence type="inferred from homology"/>
<evidence type="ECO:0000256" key="3">
    <source>
        <dbReference type="ARBA" id="ARBA00022694"/>
    </source>
</evidence>
<dbReference type="KEGG" id="ruv:EC9_11680"/>
<dbReference type="Pfam" id="PF12627">
    <property type="entry name" value="PolyA_pol_RNAbd"/>
    <property type="match status" value="1"/>
</dbReference>
<evidence type="ECO:0000313" key="11">
    <source>
        <dbReference type="EMBL" id="QDS86993.1"/>
    </source>
</evidence>
<dbReference type="GO" id="GO:1990817">
    <property type="term" value="F:poly(A) RNA polymerase activity"/>
    <property type="evidence" value="ECO:0007669"/>
    <property type="project" value="UniProtKB-EC"/>
</dbReference>
<dbReference type="GO" id="GO:0000166">
    <property type="term" value="F:nucleotide binding"/>
    <property type="evidence" value="ECO:0007669"/>
    <property type="project" value="UniProtKB-KW"/>
</dbReference>
<dbReference type="EMBL" id="CP036261">
    <property type="protein sequence ID" value="QDS86993.1"/>
    <property type="molecule type" value="Genomic_DNA"/>
</dbReference>
<evidence type="ECO:0000259" key="9">
    <source>
        <dbReference type="Pfam" id="PF01743"/>
    </source>
</evidence>
<keyword evidence="2 8" id="KW-0808">Transferase</keyword>
<keyword evidence="6" id="KW-0547">Nucleotide-binding</keyword>
<sequence>MTDSDQPLDPRERFARSVVQKLTDAGHIAYFAGGCVRDRILGLRPKDFDVATDATPDRIRELFGRRRTLAIGAAFGVVSVLGRKGAGEDPIEVATFRSDGDYSDGRRPDSVVFSSPEHDAQRRDFTINGLFYDPIAGRVIDFVDGRSDLQAGVLRAIGDPDARICEDKLRMLRAVRMATVFGFEIESATRDALHRHAAEIDVVSNERVGAEMRRLLAAAAAFDGLATLRETRISDVVFPQLAEIWEAEIPQTDLPAEIPFPAATGAVLLSKLLGARRECDFVSGLIVCLLAIQWTGGDEGDALRRIADLWRLSNEETARAAFALKSLPTVLQADRQPWSIVQPVLAGRYAGDAVTLAETVTLALDLPGEAVAVARQRLGWEPNRLDPPALLSGNTLQKLGLTPGPGFREILQDVRARQLDGLLNDAEAAAQYVSATYL</sequence>
<dbReference type="SUPFAM" id="SSF81301">
    <property type="entry name" value="Nucleotidyltransferase"/>
    <property type="match status" value="1"/>
</dbReference>
<comment type="similarity">
    <text evidence="8">Belongs to the tRNA nucleotidyltransferase/poly(A) polymerase family.</text>
</comment>
<keyword evidence="8" id="KW-0694">RNA-binding</keyword>
<dbReference type="GO" id="GO:0000049">
    <property type="term" value="F:tRNA binding"/>
    <property type="evidence" value="ECO:0007669"/>
    <property type="project" value="TreeGrafter"/>
</dbReference>
<dbReference type="InterPro" id="IPR032828">
    <property type="entry name" value="PolyA_RNA-bd"/>
</dbReference>
<dbReference type="CDD" id="cd05398">
    <property type="entry name" value="NT_ClassII-CCAase"/>
    <property type="match status" value="1"/>
</dbReference>
<reference evidence="11 12" key="1">
    <citation type="submission" date="2019-02" db="EMBL/GenBank/DDBJ databases">
        <title>Deep-cultivation of Planctomycetes and their phenomic and genomic characterization uncovers novel biology.</title>
        <authorList>
            <person name="Wiegand S."/>
            <person name="Jogler M."/>
            <person name="Boedeker C."/>
            <person name="Pinto D."/>
            <person name="Vollmers J."/>
            <person name="Rivas-Marin E."/>
            <person name="Kohn T."/>
            <person name="Peeters S.H."/>
            <person name="Heuer A."/>
            <person name="Rast P."/>
            <person name="Oberbeckmann S."/>
            <person name="Bunk B."/>
            <person name="Jeske O."/>
            <person name="Meyerdierks A."/>
            <person name="Storesund J.E."/>
            <person name="Kallscheuer N."/>
            <person name="Luecker S."/>
            <person name="Lage O.M."/>
            <person name="Pohl T."/>
            <person name="Merkel B.J."/>
            <person name="Hornburger P."/>
            <person name="Mueller R.-W."/>
            <person name="Bruemmer F."/>
            <person name="Labrenz M."/>
            <person name="Spormann A.M."/>
            <person name="Op den Camp H."/>
            <person name="Overmann J."/>
            <person name="Amann R."/>
            <person name="Jetten M.S.M."/>
            <person name="Mascher T."/>
            <person name="Medema M.H."/>
            <person name="Devos D.P."/>
            <person name="Kaster A.-K."/>
            <person name="Ovreas L."/>
            <person name="Rohde M."/>
            <person name="Galperin M.Y."/>
            <person name="Jogler C."/>
        </authorList>
    </citation>
    <scope>NUCLEOTIDE SEQUENCE [LARGE SCALE GENOMIC DNA]</scope>
    <source>
        <strain evidence="11 12">EC9</strain>
    </source>
</reference>
<feature type="domain" description="tRNA nucleotidyltransferase/poly(A) polymerase RNA and SrmB- binding" evidence="10">
    <location>
        <begin position="182"/>
        <end position="243"/>
    </location>
</feature>
<dbReference type="PANTHER" id="PTHR46173">
    <property type="entry name" value="CCA TRNA NUCLEOTIDYLTRANSFERASE 1, MITOCHONDRIAL"/>
    <property type="match status" value="1"/>
</dbReference>
<dbReference type="AlphaFoldDB" id="A0A517LWK6"/>